<organism evidence="1 2">
    <name type="scientific">Cricetulus griseus</name>
    <name type="common">Chinese hamster</name>
    <name type="synonym">Cricetulus barabensis griseus</name>
    <dbReference type="NCBI Taxonomy" id="10029"/>
    <lineage>
        <taxon>Eukaryota</taxon>
        <taxon>Metazoa</taxon>
        <taxon>Chordata</taxon>
        <taxon>Craniata</taxon>
        <taxon>Vertebrata</taxon>
        <taxon>Euteleostomi</taxon>
        <taxon>Mammalia</taxon>
        <taxon>Eutheria</taxon>
        <taxon>Euarchontoglires</taxon>
        <taxon>Glires</taxon>
        <taxon>Rodentia</taxon>
        <taxon>Myomorpha</taxon>
        <taxon>Muroidea</taxon>
        <taxon>Cricetidae</taxon>
        <taxon>Cricetinae</taxon>
        <taxon>Cricetulus</taxon>
    </lineage>
</organism>
<dbReference type="AlphaFoldDB" id="G3HRI9"/>
<reference evidence="2" key="1">
    <citation type="journal article" date="2011" name="Nat. Biotechnol.">
        <title>The genomic sequence of the Chinese hamster ovary (CHO)-K1 cell line.</title>
        <authorList>
            <person name="Xu X."/>
            <person name="Nagarajan H."/>
            <person name="Lewis N.E."/>
            <person name="Pan S."/>
            <person name="Cai Z."/>
            <person name="Liu X."/>
            <person name="Chen W."/>
            <person name="Xie M."/>
            <person name="Wang W."/>
            <person name="Hammond S."/>
            <person name="Andersen M.R."/>
            <person name="Neff N."/>
            <person name="Passarelli B."/>
            <person name="Koh W."/>
            <person name="Fan H.C."/>
            <person name="Wang J."/>
            <person name="Gui Y."/>
            <person name="Lee K.H."/>
            <person name="Betenbaugh M.J."/>
            <person name="Quake S.R."/>
            <person name="Famili I."/>
            <person name="Palsson B.O."/>
            <person name="Wang J."/>
        </authorList>
    </citation>
    <scope>NUCLEOTIDE SEQUENCE [LARGE SCALE GENOMIC DNA]</scope>
    <source>
        <strain evidence="2">CHO K1 cell line</strain>
    </source>
</reference>
<protein>
    <submittedName>
        <fullName evidence="1">Uncharacterized protein</fullName>
    </submittedName>
</protein>
<dbReference type="Proteomes" id="UP000001075">
    <property type="component" value="Unassembled WGS sequence"/>
</dbReference>
<dbReference type="EMBL" id="JH000637">
    <property type="protein sequence ID" value="EGW09629.1"/>
    <property type="molecule type" value="Genomic_DNA"/>
</dbReference>
<dbReference type="InParanoid" id="G3HRI9"/>
<evidence type="ECO:0000313" key="1">
    <source>
        <dbReference type="EMBL" id="EGW09629.1"/>
    </source>
</evidence>
<gene>
    <name evidence="1" type="ORF">I79_013461</name>
</gene>
<proteinExistence type="predicted"/>
<name>G3HRI9_CRIGR</name>
<evidence type="ECO:0000313" key="2">
    <source>
        <dbReference type="Proteomes" id="UP000001075"/>
    </source>
</evidence>
<sequence length="50" mass="5503">MGSSLGPTKMPQKKEVRMPNEIQYPVSIQPGQPGQFNVILTGDELEVGYL</sequence>
<accession>G3HRI9</accession>